<keyword evidence="12" id="KW-1185">Reference proteome</keyword>
<feature type="compositionally biased region" description="Low complexity" evidence="9">
    <location>
        <begin position="126"/>
        <end position="148"/>
    </location>
</feature>
<feature type="region of interest" description="Disordered" evidence="9">
    <location>
        <begin position="1"/>
        <end position="56"/>
    </location>
</feature>
<feature type="domain" description="Cysteine/serine-rich nuclear protein N-terminal" evidence="10">
    <location>
        <begin position="56"/>
        <end position="264"/>
    </location>
</feature>
<dbReference type="AlphaFoldDB" id="A0A8S3ZNK1"/>
<evidence type="ECO:0000256" key="6">
    <source>
        <dbReference type="ARBA" id="ARBA00023159"/>
    </source>
</evidence>
<feature type="region of interest" description="Disordered" evidence="9">
    <location>
        <begin position="1118"/>
        <end position="1152"/>
    </location>
</feature>
<dbReference type="GO" id="GO:0000981">
    <property type="term" value="F:DNA-binding transcription factor activity, RNA polymerase II-specific"/>
    <property type="evidence" value="ECO:0007669"/>
    <property type="project" value="TreeGrafter"/>
</dbReference>
<evidence type="ECO:0000256" key="4">
    <source>
        <dbReference type="ARBA" id="ARBA00023015"/>
    </source>
</evidence>
<evidence type="ECO:0000259" key="10">
    <source>
        <dbReference type="Pfam" id="PF16019"/>
    </source>
</evidence>
<keyword evidence="6" id="KW-0010">Activator</keyword>
<dbReference type="GO" id="GO:0043565">
    <property type="term" value="F:sequence-specific DNA binding"/>
    <property type="evidence" value="ECO:0007669"/>
    <property type="project" value="TreeGrafter"/>
</dbReference>
<evidence type="ECO:0000256" key="7">
    <source>
        <dbReference type="ARBA" id="ARBA00023163"/>
    </source>
</evidence>
<dbReference type="Proteomes" id="UP000678393">
    <property type="component" value="Unassembled WGS sequence"/>
</dbReference>
<feature type="compositionally biased region" description="Low complexity" evidence="9">
    <location>
        <begin position="781"/>
        <end position="791"/>
    </location>
</feature>
<evidence type="ECO:0000256" key="3">
    <source>
        <dbReference type="ARBA" id="ARBA00022703"/>
    </source>
</evidence>
<keyword evidence="7" id="KW-0804">Transcription</keyword>
<reference evidence="11" key="1">
    <citation type="submission" date="2021-04" db="EMBL/GenBank/DDBJ databases">
        <authorList>
            <consortium name="Molecular Ecology Group"/>
        </authorList>
    </citation>
    <scope>NUCLEOTIDE SEQUENCE</scope>
</reference>
<dbReference type="OrthoDB" id="5946974at2759"/>
<comment type="caution">
    <text evidence="11">The sequence shown here is derived from an EMBL/GenBank/DDBJ whole genome shotgun (WGS) entry which is preliminary data.</text>
</comment>
<sequence>MLKRKFDETADDGGGLESAAPSNGQSESDDSNCSNSSTDAKSPEVLPGPSPPKRIKKKVNFNGVSVFYFPRKQGFTCVPSEGGSTLGMSEKHTFTRDFSLSDFTKEQKRIHRSILAEQRRQGKMFPSPLLASSLPPMNPGEDVSSGSESDSEYDDYYFLQPLPIRQRRVLLRTAGVKKIDNEEKDECRDIRVSRNVCGCDCKTFCDPATCSCSVAGIQCQVDRLSFPCGCTKDGCGNPAGRIEFNPIRVRTHFIHTLMRLELEKTDSPCQAVGPVAKTSFASNRSPEAAGKMNVKSSEVETAEEMTSLSTDAPGDQSCSSTSMGTDTNDGSRVLKSRLKMKSTEVIDLNMFNSNEKGSCRDCQNTEMCNVMMHDVKFSMVSHQQRQQLQQQRAIPTIVGSQYQGSHLQQPQHHLTPSPGMLLLRPPPTSLPPPPPQQQQHSEHMLLFNDGEEEIYRTENTSSMYFDNDDASYPDMSDMPSVLESRPFSSISQSSFSRKFHGLPSHMFSSGIGGSSGSVCNQSSIMPKQARLPNPGGIQNLQMNGDCGTGLSSASYSDLDLDQRRSCGLLMHSHTQQSNAQSHLTPFLPEEPQLSSGQCRGSPGNRILSHSHQSQNGCLTHTHLGNSLEHSVTGISSMLEGRVPDFQSKIAGNDLLETTVLAATASYKIASTHTGTHYSSSTSSVAEKNYMNQPNHMNFVGPTTVNFDNLTASSSSNDGSTRFPSLRSAQQSCWSASFANPTLRECLGLGTSSSVSSSIADQSSAQQGISQNAVYQQEPCATASSPPSPDSSTITYTTMTATTRDRLAAHCPGISSHMDSRSELPACTLKDSNPSFTNYYISSDSPNTNRVLGGCQNLMYDLPYPDTSTVDSCTDFNVAFAAAEQNRTSSDTCMNISSTSATLSLSQPLVTSPQTSSCSPPEFTSRLYSTEVSSTSTLPISSTLIPSLSSTLILSSSSTLIPSSSSSNSPASCQTMAHQSFTQQPTSTTDADTFLHNPHVYSSNSASCNSLGVVVSTVGVTTPAEEAAKEPSNDSGAVHHKQSTLQHPDLPDMIVSSLKASCNSTEQINVVNSCDEEGQAHINDVHCDSLSCDIPDAEYEENRNYEACATDSEVISSLSSSAAQSAASSSTSSSSSSPTSEEEKEHHLNQDFGEIIKESIVEMVLV</sequence>
<accession>A0A8S3ZNK1</accession>
<feature type="region of interest" description="Disordered" evidence="9">
    <location>
        <begin position="577"/>
        <end position="613"/>
    </location>
</feature>
<evidence type="ECO:0000313" key="12">
    <source>
        <dbReference type="Proteomes" id="UP000678393"/>
    </source>
</evidence>
<evidence type="ECO:0000256" key="5">
    <source>
        <dbReference type="ARBA" id="ARBA00023125"/>
    </source>
</evidence>
<evidence type="ECO:0000256" key="2">
    <source>
        <dbReference type="ARBA" id="ARBA00008548"/>
    </source>
</evidence>
<dbReference type="EMBL" id="CAJHNH020003491">
    <property type="protein sequence ID" value="CAG5129418.1"/>
    <property type="molecule type" value="Genomic_DNA"/>
</dbReference>
<dbReference type="Pfam" id="PF16019">
    <property type="entry name" value="CSRNP_N"/>
    <property type="match status" value="1"/>
</dbReference>
<feature type="compositionally biased region" description="Polar residues" evidence="9">
    <location>
        <begin position="304"/>
        <end position="330"/>
    </location>
</feature>
<evidence type="ECO:0000313" key="11">
    <source>
        <dbReference type="EMBL" id="CAG5129418.1"/>
    </source>
</evidence>
<feature type="region of interest" description="Disordered" evidence="9">
    <location>
        <begin position="125"/>
        <end position="152"/>
    </location>
</feature>
<dbReference type="GO" id="GO:0005634">
    <property type="term" value="C:nucleus"/>
    <property type="evidence" value="ECO:0007669"/>
    <property type="project" value="UniProtKB-SubCell"/>
</dbReference>
<dbReference type="InterPro" id="IPR023260">
    <property type="entry name" value="Cys/Ser-rich_nuc_prot"/>
</dbReference>
<feature type="region of interest" description="Disordered" evidence="9">
    <location>
        <begin position="1022"/>
        <end position="1048"/>
    </location>
</feature>
<dbReference type="GO" id="GO:0006915">
    <property type="term" value="P:apoptotic process"/>
    <property type="evidence" value="ECO:0007669"/>
    <property type="project" value="UniProtKB-KW"/>
</dbReference>
<evidence type="ECO:0000256" key="8">
    <source>
        <dbReference type="ARBA" id="ARBA00023242"/>
    </source>
</evidence>
<protein>
    <recommendedName>
        <fullName evidence="10">Cysteine/serine-rich nuclear protein N-terminal domain-containing protein</fullName>
    </recommendedName>
</protein>
<gene>
    <name evidence="11" type="ORF">CUNI_LOCUS14976</name>
</gene>
<comment type="subcellular location">
    <subcellularLocation>
        <location evidence="1">Nucleus</location>
    </subcellularLocation>
</comment>
<evidence type="ECO:0000256" key="9">
    <source>
        <dbReference type="SAM" id="MobiDB-lite"/>
    </source>
</evidence>
<dbReference type="PANTHER" id="PTHR13580">
    <property type="entry name" value="TGF-BETA INDUCED APOPTOSIS PROTEIN"/>
    <property type="match status" value="1"/>
</dbReference>
<dbReference type="PANTHER" id="PTHR13580:SF9">
    <property type="entry name" value="AXIN1 UP-REGULATED 1, ISOFORM A"/>
    <property type="match status" value="1"/>
</dbReference>
<comment type="similarity">
    <text evidence="2">Belongs to the AXUD1 family.</text>
</comment>
<evidence type="ECO:0000256" key="1">
    <source>
        <dbReference type="ARBA" id="ARBA00004123"/>
    </source>
</evidence>
<name>A0A8S3ZNK1_9EUPU</name>
<dbReference type="InterPro" id="IPR031972">
    <property type="entry name" value="CSRNP_N"/>
</dbReference>
<feature type="region of interest" description="Disordered" evidence="9">
    <location>
        <begin position="768"/>
        <end position="791"/>
    </location>
</feature>
<feature type="region of interest" description="Disordered" evidence="9">
    <location>
        <begin position="280"/>
        <end position="330"/>
    </location>
</feature>
<keyword evidence="3" id="KW-0053">Apoptosis</keyword>
<keyword evidence="4" id="KW-0805">Transcription regulation</keyword>
<keyword evidence="5" id="KW-0238">DNA-binding</keyword>
<proteinExistence type="inferred from homology"/>
<organism evidence="11 12">
    <name type="scientific">Candidula unifasciata</name>
    <dbReference type="NCBI Taxonomy" id="100452"/>
    <lineage>
        <taxon>Eukaryota</taxon>
        <taxon>Metazoa</taxon>
        <taxon>Spiralia</taxon>
        <taxon>Lophotrochozoa</taxon>
        <taxon>Mollusca</taxon>
        <taxon>Gastropoda</taxon>
        <taxon>Heterobranchia</taxon>
        <taxon>Euthyneura</taxon>
        <taxon>Panpulmonata</taxon>
        <taxon>Eupulmonata</taxon>
        <taxon>Stylommatophora</taxon>
        <taxon>Helicina</taxon>
        <taxon>Helicoidea</taxon>
        <taxon>Geomitridae</taxon>
        <taxon>Candidula</taxon>
    </lineage>
</organism>
<feature type="compositionally biased region" description="Low complexity" evidence="9">
    <location>
        <begin position="1118"/>
        <end position="1138"/>
    </location>
</feature>
<dbReference type="PRINTS" id="PR02031">
    <property type="entry name" value="CYSSERRICHNP"/>
</dbReference>
<keyword evidence="8" id="KW-0539">Nucleus</keyword>
<feature type="compositionally biased region" description="Basic and acidic residues" evidence="9">
    <location>
        <begin position="1140"/>
        <end position="1152"/>
    </location>
</feature>